<evidence type="ECO:0000313" key="2">
    <source>
        <dbReference type="Proteomes" id="UP000091857"/>
    </source>
</evidence>
<proteinExistence type="predicted"/>
<organism evidence="1 2">
    <name type="scientific">Manihot esculenta</name>
    <name type="common">Cassava</name>
    <name type="synonym">Jatropha manihot</name>
    <dbReference type="NCBI Taxonomy" id="3983"/>
    <lineage>
        <taxon>Eukaryota</taxon>
        <taxon>Viridiplantae</taxon>
        <taxon>Streptophyta</taxon>
        <taxon>Embryophyta</taxon>
        <taxon>Tracheophyta</taxon>
        <taxon>Spermatophyta</taxon>
        <taxon>Magnoliopsida</taxon>
        <taxon>eudicotyledons</taxon>
        <taxon>Gunneridae</taxon>
        <taxon>Pentapetalae</taxon>
        <taxon>rosids</taxon>
        <taxon>fabids</taxon>
        <taxon>Malpighiales</taxon>
        <taxon>Euphorbiaceae</taxon>
        <taxon>Crotonoideae</taxon>
        <taxon>Manihoteae</taxon>
        <taxon>Manihot</taxon>
    </lineage>
</organism>
<sequence>MKSLLEPISKKTVVAKVSPTTTSSYLPYTPHLSTIGLVSTVSQKKIIDIVLMFHIPKVFKGYPYGVGQMVNGMVTKGRCIIVFMEQLKAKLRFPLDPLIVEVLSLFRFSELRFIPMVGGF</sequence>
<name>A0ACB7HG59_MANES</name>
<protein>
    <submittedName>
        <fullName evidence="1">Uncharacterized protein</fullName>
    </submittedName>
</protein>
<accession>A0ACB7HG59</accession>
<dbReference type="Proteomes" id="UP000091857">
    <property type="component" value="Chromosome 6"/>
</dbReference>
<dbReference type="EMBL" id="CM004392">
    <property type="protein sequence ID" value="KAG8651592.1"/>
    <property type="molecule type" value="Genomic_DNA"/>
</dbReference>
<evidence type="ECO:0000313" key="1">
    <source>
        <dbReference type="EMBL" id="KAG8651592.1"/>
    </source>
</evidence>
<reference evidence="2" key="1">
    <citation type="journal article" date="2016" name="Nat. Biotechnol.">
        <title>Sequencing wild and cultivated cassava and related species reveals extensive interspecific hybridization and genetic diversity.</title>
        <authorList>
            <person name="Bredeson J.V."/>
            <person name="Lyons J.B."/>
            <person name="Prochnik S.E."/>
            <person name="Wu G.A."/>
            <person name="Ha C.M."/>
            <person name="Edsinger-Gonzales E."/>
            <person name="Grimwood J."/>
            <person name="Schmutz J."/>
            <person name="Rabbi I.Y."/>
            <person name="Egesi C."/>
            <person name="Nauluvula P."/>
            <person name="Lebot V."/>
            <person name="Ndunguru J."/>
            <person name="Mkamilo G."/>
            <person name="Bart R.S."/>
            <person name="Setter T.L."/>
            <person name="Gleadow R.M."/>
            <person name="Kulakow P."/>
            <person name="Ferguson M.E."/>
            <person name="Rounsley S."/>
            <person name="Rokhsar D.S."/>
        </authorList>
    </citation>
    <scope>NUCLEOTIDE SEQUENCE [LARGE SCALE GENOMIC DNA]</scope>
    <source>
        <strain evidence="2">cv. AM560-2</strain>
    </source>
</reference>
<comment type="caution">
    <text evidence="1">The sequence shown here is derived from an EMBL/GenBank/DDBJ whole genome shotgun (WGS) entry which is preliminary data.</text>
</comment>
<keyword evidence="2" id="KW-1185">Reference proteome</keyword>
<gene>
    <name evidence="1" type="ORF">MANES_06G002801v8</name>
</gene>